<evidence type="ECO:0000313" key="12">
    <source>
        <dbReference type="EMBL" id="HIY72552.1"/>
    </source>
</evidence>
<feature type="binding site" evidence="10">
    <location>
        <position position="128"/>
    </location>
    <ligand>
        <name>L-histidine</name>
        <dbReference type="ChEBI" id="CHEBI:57595"/>
    </ligand>
</feature>
<name>A0A9D2CD27_9FIRM</name>
<evidence type="ECO:0000256" key="8">
    <source>
        <dbReference type="ARBA" id="ARBA00047639"/>
    </source>
</evidence>
<feature type="binding site" evidence="10">
    <location>
        <begin position="277"/>
        <end position="278"/>
    </location>
    <ligand>
        <name>L-histidine</name>
        <dbReference type="ChEBI" id="CHEBI:57595"/>
    </ligand>
</feature>
<keyword evidence="6 9" id="KW-0648">Protein biosynthesis</keyword>
<dbReference type="PANTHER" id="PTHR11476:SF7">
    <property type="entry name" value="HISTIDINE--TRNA LIGASE"/>
    <property type="match status" value="1"/>
</dbReference>
<dbReference type="InterPro" id="IPR004516">
    <property type="entry name" value="HisRS/HisZ"/>
</dbReference>
<dbReference type="InterPro" id="IPR036621">
    <property type="entry name" value="Anticodon-bd_dom_sf"/>
</dbReference>
<proteinExistence type="inferred from homology"/>
<dbReference type="Gene3D" id="3.30.930.10">
    <property type="entry name" value="Bira Bifunctional Protein, Domain 2"/>
    <property type="match status" value="1"/>
</dbReference>
<dbReference type="PROSITE" id="PS50862">
    <property type="entry name" value="AA_TRNA_LIGASE_II"/>
    <property type="match status" value="1"/>
</dbReference>
<evidence type="ECO:0000256" key="7">
    <source>
        <dbReference type="ARBA" id="ARBA00023146"/>
    </source>
</evidence>
<dbReference type="Pfam" id="PF03129">
    <property type="entry name" value="HGTP_anticodon"/>
    <property type="match status" value="1"/>
</dbReference>
<dbReference type="InterPro" id="IPR041715">
    <property type="entry name" value="HisRS-like_core"/>
</dbReference>
<dbReference type="EC" id="6.1.1.21" evidence="9"/>
<evidence type="ECO:0000256" key="5">
    <source>
        <dbReference type="ARBA" id="ARBA00022840"/>
    </source>
</evidence>
<gene>
    <name evidence="9 12" type="primary">hisS</name>
    <name evidence="12" type="ORF">H9826_01075</name>
</gene>
<comment type="similarity">
    <text evidence="1 9">Belongs to the class-II aminoacyl-tRNA synthetase family.</text>
</comment>
<dbReference type="Proteomes" id="UP000886824">
    <property type="component" value="Unassembled WGS sequence"/>
</dbReference>
<dbReference type="GO" id="GO:0004821">
    <property type="term" value="F:histidine-tRNA ligase activity"/>
    <property type="evidence" value="ECO:0007669"/>
    <property type="project" value="UniProtKB-UniRule"/>
</dbReference>
<comment type="subunit">
    <text evidence="9">Homodimer.</text>
</comment>
<dbReference type="Gene3D" id="3.40.50.800">
    <property type="entry name" value="Anticodon-binding domain"/>
    <property type="match status" value="1"/>
</dbReference>
<accession>A0A9D2CD27</accession>
<dbReference type="SUPFAM" id="SSF52954">
    <property type="entry name" value="Class II aaRS ABD-related"/>
    <property type="match status" value="1"/>
</dbReference>
<comment type="caution">
    <text evidence="12">The sequence shown here is derived from an EMBL/GenBank/DDBJ whole genome shotgun (WGS) entry which is preliminary data.</text>
</comment>
<feature type="binding site" evidence="10">
    <location>
        <position position="124"/>
    </location>
    <ligand>
        <name>L-histidine</name>
        <dbReference type="ChEBI" id="CHEBI:57595"/>
    </ligand>
</feature>
<keyword evidence="2 9" id="KW-0963">Cytoplasm</keyword>
<dbReference type="GO" id="GO:0006427">
    <property type="term" value="P:histidyl-tRNA aminoacylation"/>
    <property type="evidence" value="ECO:0007669"/>
    <property type="project" value="UniProtKB-UniRule"/>
</dbReference>
<dbReference type="InterPro" id="IPR004154">
    <property type="entry name" value="Anticodon-bd"/>
</dbReference>
<evidence type="ECO:0000256" key="4">
    <source>
        <dbReference type="ARBA" id="ARBA00022741"/>
    </source>
</evidence>
<dbReference type="PIRSF" id="PIRSF001549">
    <property type="entry name" value="His-tRNA_synth"/>
    <property type="match status" value="1"/>
</dbReference>
<comment type="subcellular location">
    <subcellularLocation>
        <location evidence="9">Cytoplasm</location>
    </subcellularLocation>
</comment>
<evidence type="ECO:0000256" key="10">
    <source>
        <dbReference type="PIRSR" id="PIRSR001549-1"/>
    </source>
</evidence>
<dbReference type="AlphaFoldDB" id="A0A9D2CD27"/>
<dbReference type="CDD" id="cd00773">
    <property type="entry name" value="HisRS-like_core"/>
    <property type="match status" value="1"/>
</dbReference>
<dbReference type="SUPFAM" id="SSF55681">
    <property type="entry name" value="Class II aaRS and biotin synthetases"/>
    <property type="match status" value="1"/>
</dbReference>
<dbReference type="GO" id="GO:0005524">
    <property type="term" value="F:ATP binding"/>
    <property type="evidence" value="ECO:0007669"/>
    <property type="project" value="UniProtKB-UniRule"/>
</dbReference>
<dbReference type="GO" id="GO:0140096">
    <property type="term" value="F:catalytic activity, acting on a protein"/>
    <property type="evidence" value="ECO:0007669"/>
    <property type="project" value="UniProtKB-ARBA"/>
</dbReference>
<dbReference type="NCBIfam" id="TIGR00442">
    <property type="entry name" value="hisS"/>
    <property type="match status" value="1"/>
</dbReference>
<organism evidence="12 13">
    <name type="scientific">Candidatus Intestinimonas merdavium</name>
    <dbReference type="NCBI Taxonomy" id="2838622"/>
    <lineage>
        <taxon>Bacteria</taxon>
        <taxon>Bacillati</taxon>
        <taxon>Bacillota</taxon>
        <taxon>Clostridia</taxon>
        <taxon>Eubacteriales</taxon>
        <taxon>Intestinimonas</taxon>
    </lineage>
</organism>
<dbReference type="HAMAP" id="MF_00127">
    <property type="entry name" value="His_tRNA_synth"/>
    <property type="match status" value="1"/>
</dbReference>
<reference evidence="12" key="1">
    <citation type="journal article" date="2021" name="PeerJ">
        <title>Extensive microbial diversity within the chicken gut microbiome revealed by metagenomics and culture.</title>
        <authorList>
            <person name="Gilroy R."/>
            <person name="Ravi A."/>
            <person name="Getino M."/>
            <person name="Pursley I."/>
            <person name="Horton D.L."/>
            <person name="Alikhan N.F."/>
            <person name="Baker D."/>
            <person name="Gharbi K."/>
            <person name="Hall N."/>
            <person name="Watson M."/>
            <person name="Adriaenssens E.M."/>
            <person name="Foster-Nyarko E."/>
            <person name="Jarju S."/>
            <person name="Secka A."/>
            <person name="Antonio M."/>
            <person name="Oren A."/>
            <person name="Chaudhuri R.R."/>
            <person name="La Ragione R."/>
            <person name="Hildebrand F."/>
            <person name="Pallen M.J."/>
        </authorList>
    </citation>
    <scope>NUCLEOTIDE SEQUENCE</scope>
    <source>
        <strain evidence="12">CHK33-7979</strain>
    </source>
</reference>
<keyword evidence="4 9" id="KW-0547">Nucleotide-binding</keyword>
<dbReference type="GO" id="GO:0005737">
    <property type="term" value="C:cytoplasm"/>
    <property type="evidence" value="ECO:0007669"/>
    <property type="project" value="UniProtKB-SubCell"/>
</dbReference>
<keyword evidence="7 9" id="KW-0030">Aminoacyl-tRNA synthetase</keyword>
<dbReference type="InterPro" id="IPR045864">
    <property type="entry name" value="aa-tRNA-synth_II/BPL/LPL"/>
</dbReference>
<keyword evidence="5 9" id="KW-0067">ATP-binding</keyword>
<dbReference type="InterPro" id="IPR033656">
    <property type="entry name" value="HisRS_anticodon"/>
</dbReference>
<dbReference type="PANTHER" id="PTHR11476">
    <property type="entry name" value="HISTIDYL-TRNA SYNTHETASE"/>
    <property type="match status" value="1"/>
</dbReference>
<dbReference type="InterPro" id="IPR006195">
    <property type="entry name" value="aa-tRNA-synth_II"/>
</dbReference>
<comment type="catalytic activity">
    <reaction evidence="8 9">
        <text>tRNA(His) + L-histidine + ATP = L-histidyl-tRNA(His) + AMP + diphosphate + H(+)</text>
        <dbReference type="Rhea" id="RHEA:17313"/>
        <dbReference type="Rhea" id="RHEA-COMP:9665"/>
        <dbReference type="Rhea" id="RHEA-COMP:9689"/>
        <dbReference type="ChEBI" id="CHEBI:15378"/>
        <dbReference type="ChEBI" id="CHEBI:30616"/>
        <dbReference type="ChEBI" id="CHEBI:33019"/>
        <dbReference type="ChEBI" id="CHEBI:57595"/>
        <dbReference type="ChEBI" id="CHEBI:78442"/>
        <dbReference type="ChEBI" id="CHEBI:78527"/>
        <dbReference type="ChEBI" id="CHEBI:456215"/>
        <dbReference type="EC" id="6.1.1.21"/>
    </reaction>
</comment>
<evidence type="ECO:0000256" key="3">
    <source>
        <dbReference type="ARBA" id="ARBA00022598"/>
    </source>
</evidence>
<evidence type="ECO:0000256" key="9">
    <source>
        <dbReference type="HAMAP-Rule" id="MF_00127"/>
    </source>
</evidence>
<evidence type="ECO:0000259" key="11">
    <source>
        <dbReference type="PROSITE" id="PS50862"/>
    </source>
</evidence>
<feature type="domain" description="Aminoacyl-transfer RNA synthetases class-II family profile" evidence="11">
    <location>
        <begin position="22"/>
        <end position="351"/>
    </location>
</feature>
<dbReference type="CDD" id="cd00859">
    <property type="entry name" value="HisRS_anticodon"/>
    <property type="match status" value="1"/>
</dbReference>
<dbReference type="Pfam" id="PF13393">
    <property type="entry name" value="tRNA-synt_His"/>
    <property type="match status" value="1"/>
</dbReference>
<dbReference type="EMBL" id="DXCX01000015">
    <property type="protein sequence ID" value="HIY72552.1"/>
    <property type="molecule type" value="Genomic_DNA"/>
</dbReference>
<feature type="binding site" evidence="10">
    <location>
        <position position="110"/>
    </location>
    <ligand>
        <name>L-histidine</name>
        <dbReference type="ChEBI" id="CHEBI:57595"/>
    </ligand>
</feature>
<sequence>MDRIKPRTLSGFMELLPREQVLFDQMVAILRESYSLYGFTPLDTPAIEASEVLLAKGGGETEKQIYRFTKGDTDLSLRFDLTVPLAKYVALHYNELSFPFRRFQIGKVYRGERAQRGRFREFYQADIDVIGDGKLDIANEAEVPAIIYQTFTALGLKRFKIRVNNRKVLNGLFDLMGLKEQAGDVIRTIDKLEKIGPEKVKAILTDDFAVSSETADQLLALLSTDQPMAALEDFRRKNPLLDLGIDELSTVVRYMAAFGVPEDHFMVDLTIARGLDYYTGTVYETVMLDHPEIGSICSGGRYDNLAEYYTEKQLPGVGISIGLTRLFFVLQDQGYLNPEVLTAPADLLVLPMTGDLTAAISFATACRAAGIRTQLYTEAKKFKAKMSYAGKTGIPFAAFLGEDEISAGTVTVKDLLLPDPSTPQEQEERAAAGLHKQITLPTAEAVSYVKNRLDARPHSQPILDTPALVEKYHLQQP</sequence>
<protein>
    <recommendedName>
        <fullName evidence="9">Histidine--tRNA ligase</fullName>
        <ecNumber evidence="9">6.1.1.21</ecNumber>
    </recommendedName>
    <alternativeName>
        <fullName evidence="9">Histidyl-tRNA synthetase</fullName>
        <shortName evidence="9">HisRS</shortName>
    </alternativeName>
</protein>
<keyword evidence="3 9" id="KW-0436">Ligase</keyword>
<evidence type="ECO:0000256" key="6">
    <source>
        <dbReference type="ARBA" id="ARBA00022917"/>
    </source>
</evidence>
<dbReference type="InterPro" id="IPR015807">
    <property type="entry name" value="His-tRNA-ligase"/>
</dbReference>
<dbReference type="GO" id="GO:0016740">
    <property type="term" value="F:transferase activity"/>
    <property type="evidence" value="ECO:0007669"/>
    <property type="project" value="UniProtKB-ARBA"/>
</dbReference>
<feature type="binding site" evidence="10">
    <location>
        <position position="273"/>
    </location>
    <ligand>
        <name>L-histidine</name>
        <dbReference type="ChEBI" id="CHEBI:57595"/>
    </ligand>
</feature>
<evidence type="ECO:0000256" key="1">
    <source>
        <dbReference type="ARBA" id="ARBA00008226"/>
    </source>
</evidence>
<feature type="binding site" evidence="10">
    <location>
        <begin position="80"/>
        <end position="82"/>
    </location>
    <ligand>
        <name>L-histidine</name>
        <dbReference type="ChEBI" id="CHEBI:57595"/>
    </ligand>
</feature>
<reference evidence="12" key="2">
    <citation type="submission" date="2021-04" db="EMBL/GenBank/DDBJ databases">
        <authorList>
            <person name="Gilroy R."/>
        </authorList>
    </citation>
    <scope>NUCLEOTIDE SEQUENCE</scope>
    <source>
        <strain evidence="12">CHK33-7979</strain>
    </source>
</reference>
<evidence type="ECO:0000313" key="13">
    <source>
        <dbReference type="Proteomes" id="UP000886824"/>
    </source>
</evidence>
<evidence type="ECO:0000256" key="2">
    <source>
        <dbReference type="ARBA" id="ARBA00022490"/>
    </source>
</evidence>